<dbReference type="InterPro" id="IPR015252">
    <property type="entry name" value="BRCA2_hlx"/>
</dbReference>
<dbReference type="AlphaFoldDB" id="A0A9N9ATM5"/>
<evidence type="ECO:0000259" key="2">
    <source>
        <dbReference type="Pfam" id="PF09169"/>
    </source>
</evidence>
<dbReference type="SUPFAM" id="SSF81878">
    <property type="entry name" value="BRCA2 tower domain"/>
    <property type="match status" value="1"/>
</dbReference>
<dbReference type="InterPro" id="IPR015525">
    <property type="entry name" value="BRCA2"/>
</dbReference>
<dbReference type="Gene3D" id="2.40.50.140">
    <property type="entry name" value="Nucleic acid-binding proteins"/>
    <property type="match status" value="4"/>
</dbReference>
<keyword evidence="4" id="KW-1185">Reference proteome</keyword>
<dbReference type="EMBL" id="CAJVPI010000481">
    <property type="protein sequence ID" value="CAG8540477.1"/>
    <property type="molecule type" value="Genomic_DNA"/>
</dbReference>
<dbReference type="CDD" id="cd04493">
    <property type="entry name" value="BRCA2DBD_OB1"/>
    <property type="match status" value="1"/>
</dbReference>
<dbReference type="InterPro" id="IPR036315">
    <property type="entry name" value="BRCA2_hlx_sf"/>
</dbReference>
<dbReference type="PANTHER" id="PTHR11289">
    <property type="entry name" value="BREAST CANCER TYPE 2 SUSCEPTIBILITY PROTEIN BRCA2"/>
    <property type="match status" value="1"/>
</dbReference>
<name>A0A9N9ATM5_9GLOM</name>
<dbReference type="GO" id="GO:0000724">
    <property type="term" value="P:double-strand break repair via homologous recombination"/>
    <property type="evidence" value="ECO:0007669"/>
    <property type="project" value="InterPro"/>
</dbReference>
<dbReference type="Proteomes" id="UP000789739">
    <property type="component" value="Unassembled WGS sequence"/>
</dbReference>
<organism evidence="3 4">
    <name type="scientific">Paraglomus brasilianum</name>
    <dbReference type="NCBI Taxonomy" id="144538"/>
    <lineage>
        <taxon>Eukaryota</taxon>
        <taxon>Fungi</taxon>
        <taxon>Fungi incertae sedis</taxon>
        <taxon>Mucoromycota</taxon>
        <taxon>Glomeromycotina</taxon>
        <taxon>Glomeromycetes</taxon>
        <taxon>Paraglomerales</taxon>
        <taxon>Paraglomeraceae</taxon>
        <taxon>Paraglomus</taxon>
    </lineage>
</organism>
<protein>
    <submittedName>
        <fullName evidence="3">4033_t:CDS:1</fullName>
    </submittedName>
</protein>
<dbReference type="PANTHER" id="PTHR11289:SF0">
    <property type="entry name" value="BREAST CANCER TYPE 2 SUSCEPTIBILITY PROTEIN"/>
    <property type="match status" value="1"/>
</dbReference>
<dbReference type="OrthoDB" id="21095at2759"/>
<proteinExistence type="predicted"/>
<accession>A0A9N9ATM5</accession>
<dbReference type="GO" id="GO:0006355">
    <property type="term" value="P:regulation of DNA-templated transcription"/>
    <property type="evidence" value="ECO:0007669"/>
    <property type="project" value="TreeGrafter"/>
</dbReference>
<dbReference type="SUPFAM" id="SSF50249">
    <property type="entry name" value="Nucleic acid-binding proteins"/>
    <property type="match status" value="3"/>
</dbReference>
<dbReference type="Pfam" id="PF21318">
    <property type="entry name" value="BRCA2DBD_OB2"/>
    <property type="match status" value="1"/>
</dbReference>
<comment type="caution">
    <text evidence="3">The sequence shown here is derived from an EMBL/GenBank/DDBJ whole genome shotgun (WGS) entry which is preliminary data.</text>
</comment>
<dbReference type="InterPro" id="IPR015187">
    <property type="entry name" value="BRCA2_OB_1"/>
</dbReference>
<evidence type="ECO:0000313" key="4">
    <source>
        <dbReference type="Proteomes" id="UP000789739"/>
    </source>
</evidence>
<dbReference type="SUPFAM" id="SSF81872">
    <property type="entry name" value="BRCA2 helical domain"/>
    <property type="match status" value="1"/>
</dbReference>
<evidence type="ECO:0000313" key="3">
    <source>
        <dbReference type="EMBL" id="CAG8540477.1"/>
    </source>
</evidence>
<dbReference type="Pfam" id="PF09103">
    <property type="entry name" value="BRCA-2_OB1"/>
    <property type="match status" value="1"/>
</dbReference>
<reference evidence="3" key="1">
    <citation type="submission" date="2021-06" db="EMBL/GenBank/DDBJ databases">
        <authorList>
            <person name="Kallberg Y."/>
            <person name="Tangrot J."/>
            <person name="Rosling A."/>
        </authorList>
    </citation>
    <scope>NUCLEOTIDE SEQUENCE</scope>
    <source>
        <strain evidence="3">BR232B</strain>
    </source>
</reference>
<gene>
    <name evidence="3" type="ORF">PBRASI_LOCUS4561</name>
</gene>
<feature type="domain" description="BRCA2 OB1" evidence="1">
    <location>
        <begin position="100"/>
        <end position="216"/>
    </location>
</feature>
<evidence type="ECO:0000259" key="1">
    <source>
        <dbReference type="Pfam" id="PF09103"/>
    </source>
</evidence>
<feature type="domain" description="Breast cancer type 2 susceptibility protein helical" evidence="2">
    <location>
        <begin position="20"/>
        <end position="93"/>
    </location>
</feature>
<sequence length="614" mass="71205">MTPSTASRFQFAMSEIDSTLPHEKRTWGSRELLAELIRCGAEPGSIDECWVKNHYRWIVWKIASMIRCFPNEFRDWWCIEKVIEQLRYRYEREYNLAQRSVLKRIIERDSPATYPMVLCISDIFIEDSASIDTTCDVYYGMELTDCWYKIRAYIDQPLQRAILKSKLRIGSKLEIWGAKLIGGSEAVSALEVPSSIRLKLSANATRLARWDAKLGSRNLQAYSLLRGVSPDGGFVPAIDVIVMRKYPMLYREIIADGNVVVRNAKEEEEARRKHEEAIALFVQRTIDDYKDEQSKSGQYRAASDNMRRRLSITDIKNESTVEELYEVMQSGMEMTNIVEYLSGERRRLFNDFVLLKEQERMDRLQARISKSLEGANKFRSVTPFFKVRICDYQMSKKEAREATLTIWQPDELLNDTIKEGNRYKVYSVTTANHQSYPLDRHALLRLSSTGRSTRWMEAPIDPNMLERSRYIPRSIMLCDNLWGLNQKDELDLVVLILVILDETGSERDGTACTRVRKIMVIDRSKQMALIEIRSDRYNALLEKSVVAIKNLQYCAYDSKYNVHFFTTTVETEFKTKPSEAYLQHAISELKQWLECNASIVSDLGLTASSICREC</sequence>
<dbReference type="Pfam" id="PF09169">
    <property type="entry name" value="BRCA-2_helical"/>
    <property type="match status" value="1"/>
</dbReference>
<dbReference type="InterPro" id="IPR012340">
    <property type="entry name" value="NA-bd_OB-fold"/>
</dbReference>